<dbReference type="InterPro" id="IPR036526">
    <property type="entry name" value="C-N_Hydrolase_sf"/>
</dbReference>
<evidence type="ECO:0000313" key="3">
    <source>
        <dbReference type="EMBL" id="XBX76048.1"/>
    </source>
</evidence>
<accession>A0AAU7VQF1</accession>
<proteinExistence type="predicted"/>
<dbReference type="EMBL" id="CP158367">
    <property type="protein sequence ID" value="XBX76048.1"/>
    <property type="molecule type" value="Genomic_DNA"/>
</dbReference>
<dbReference type="AlphaFoldDB" id="A0AAU7VQF1"/>
<name>A0AAU7VQF1_9FIRM</name>
<evidence type="ECO:0000256" key="1">
    <source>
        <dbReference type="ARBA" id="ARBA00022801"/>
    </source>
</evidence>
<feature type="domain" description="CN hydrolase" evidence="2">
    <location>
        <begin position="1"/>
        <end position="215"/>
    </location>
</feature>
<dbReference type="CDD" id="cd07197">
    <property type="entry name" value="nitrilase"/>
    <property type="match status" value="1"/>
</dbReference>
<dbReference type="RefSeq" id="WP_350344783.1">
    <property type="nucleotide sequence ID" value="NZ_CP158367.1"/>
</dbReference>
<dbReference type="Pfam" id="PF00795">
    <property type="entry name" value="CN_hydrolase"/>
    <property type="match status" value="1"/>
</dbReference>
<dbReference type="Gene3D" id="3.60.110.10">
    <property type="entry name" value="Carbon-nitrogen hydrolase"/>
    <property type="match status" value="1"/>
</dbReference>
<dbReference type="PROSITE" id="PS50263">
    <property type="entry name" value="CN_HYDROLASE"/>
    <property type="match status" value="1"/>
</dbReference>
<organism evidence="3">
    <name type="scientific">Proteinivorax tanatarense</name>
    <dbReference type="NCBI Taxonomy" id="1260629"/>
    <lineage>
        <taxon>Bacteria</taxon>
        <taxon>Bacillati</taxon>
        <taxon>Bacillota</taxon>
        <taxon>Clostridia</taxon>
        <taxon>Eubacteriales</taxon>
        <taxon>Proteinivoracaceae</taxon>
        <taxon>Proteinivorax</taxon>
    </lineage>
</organism>
<dbReference type="InterPro" id="IPR050345">
    <property type="entry name" value="Aliph_Amidase/BUP"/>
</dbReference>
<dbReference type="PANTHER" id="PTHR43674:SF2">
    <property type="entry name" value="BETA-UREIDOPROPIONASE"/>
    <property type="match status" value="1"/>
</dbReference>
<dbReference type="PANTHER" id="PTHR43674">
    <property type="entry name" value="NITRILASE C965.09-RELATED"/>
    <property type="match status" value="1"/>
</dbReference>
<protein>
    <submittedName>
        <fullName evidence="3">Carbon-nitrogen hydrolase family protein</fullName>
    </submittedName>
</protein>
<dbReference type="SUPFAM" id="SSF56317">
    <property type="entry name" value="Carbon-nitrogen hydrolase"/>
    <property type="match status" value="1"/>
</dbReference>
<evidence type="ECO:0000259" key="2">
    <source>
        <dbReference type="PROSITE" id="PS50263"/>
    </source>
</evidence>
<keyword evidence="1 3" id="KW-0378">Hydrolase</keyword>
<sequence>MKIGLVSCLMKDNDIAHQLAQMEHYVSNNHNCDLICFGESFLQGFEGLTWKYDEDIKRALAQDDPIIFHIRELANSYNCGISFGFIEKENNTLYSSNMVVDLNGKIIDVFRRVSIGWKEPIASSMYKEGQGFHTFTYMDKVLGVAICGDVWHDCFLKELEQMNMDALLWPLYVDFSIEQWNESFQKEYVERTQKLPYPALMINSFVENSQRAKGG</sequence>
<dbReference type="InterPro" id="IPR003010">
    <property type="entry name" value="C-N_Hydrolase"/>
</dbReference>
<reference evidence="3" key="2">
    <citation type="submission" date="2024-06" db="EMBL/GenBank/DDBJ databases">
        <authorList>
            <person name="Petrova K.O."/>
            <person name="Toshchakov S.V."/>
            <person name="Boltjanskaja Y.V."/>
            <person name="Kevbrin V."/>
        </authorList>
    </citation>
    <scope>NUCLEOTIDE SEQUENCE</scope>
    <source>
        <strain evidence="3">Z-910T</strain>
    </source>
</reference>
<reference evidence="3" key="1">
    <citation type="journal article" date="2013" name="Extremophiles">
        <title>Proteinivorax tanatarense gen. nov., sp. nov., an anaerobic, haloalkaliphilic, proteolytic bacterium isolated from a decaying algal bloom, and proposal of Proteinivoraceae fam. nov.</title>
        <authorList>
            <person name="Kevbrin V."/>
            <person name="Boltyanskaya Y."/>
            <person name="Zhilina T."/>
            <person name="Kolganova T."/>
            <person name="Lavrentjeva E."/>
            <person name="Kuznetsov B."/>
        </authorList>
    </citation>
    <scope>NUCLEOTIDE SEQUENCE</scope>
    <source>
        <strain evidence="3">Z-910T</strain>
    </source>
</reference>
<dbReference type="GO" id="GO:0016811">
    <property type="term" value="F:hydrolase activity, acting on carbon-nitrogen (but not peptide) bonds, in linear amides"/>
    <property type="evidence" value="ECO:0007669"/>
    <property type="project" value="UniProtKB-ARBA"/>
</dbReference>
<gene>
    <name evidence="3" type="ORF">PRVXT_001223</name>
</gene>